<evidence type="ECO:0000313" key="1">
    <source>
        <dbReference type="EMBL" id="WTP49042.1"/>
    </source>
</evidence>
<dbReference type="Proteomes" id="UP001432166">
    <property type="component" value="Chromosome"/>
</dbReference>
<evidence type="ECO:0000313" key="2">
    <source>
        <dbReference type="Proteomes" id="UP001432166"/>
    </source>
</evidence>
<sequence length="99" mass="10164">MATKTRFSISMDPVLHAAVKKSSEALGLDVSAYVTAAVRRQMAEDEVVARRFAAIDAAIAATDSAPVPPGASVDITDEDVAAVRAGMAQALAAPEEHAA</sequence>
<reference evidence="1" key="1">
    <citation type="submission" date="2022-10" db="EMBL/GenBank/DDBJ databases">
        <title>The complete genomes of actinobacterial strains from the NBC collection.</title>
        <authorList>
            <person name="Joergensen T.S."/>
            <person name="Alvarez Arevalo M."/>
            <person name="Sterndorff E.B."/>
            <person name="Faurdal D."/>
            <person name="Vuksanovic O."/>
            <person name="Mourched A.-S."/>
            <person name="Charusanti P."/>
            <person name="Shaw S."/>
            <person name="Blin K."/>
            <person name="Weber T."/>
        </authorList>
    </citation>
    <scope>NUCLEOTIDE SEQUENCE</scope>
    <source>
        <strain evidence="1">NBC_00189</strain>
    </source>
</reference>
<accession>A0ABZ1JFL0</accession>
<organism evidence="1 2">
    <name type="scientific">Streptomyces tauricus</name>
    <dbReference type="NCBI Taxonomy" id="68274"/>
    <lineage>
        <taxon>Bacteria</taxon>
        <taxon>Bacillati</taxon>
        <taxon>Actinomycetota</taxon>
        <taxon>Actinomycetes</taxon>
        <taxon>Kitasatosporales</taxon>
        <taxon>Streptomycetaceae</taxon>
        <taxon>Streptomyces</taxon>
        <taxon>Streptomyces aurantiacus group</taxon>
    </lineage>
</organism>
<protein>
    <submittedName>
        <fullName evidence="1">Uncharacterized protein</fullName>
    </submittedName>
</protein>
<keyword evidence="2" id="KW-1185">Reference proteome</keyword>
<dbReference type="EMBL" id="CP108133">
    <property type="protein sequence ID" value="WTP49042.1"/>
    <property type="molecule type" value="Genomic_DNA"/>
</dbReference>
<proteinExistence type="predicted"/>
<gene>
    <name evidence="1" type="ORF">OG288_12445</name>
</gene>
<dbReference type="RefSeq" id="WP_328937458.1">
    <property type="nucleotide sequence ID" value="NZ_CP108133.1"/>
</dbReference>
<name>A0ABZ1JFL0_9ACTN</name>